<keyword evidence="1" id="KW-0472">Membrane</keyword>
<dbReference type="Proteomes" id="UP001207742">
    <property type="component" value="Unassembled WGS sequence"/>
</dbReference>
<comment type="caution">
    <text evidence="3">The sequence shown here is derived from an EMBL/GenBank/DDBJ whole genome shotgun (WGS) entry which is preliminary data.</text>
</comment>
<dbReference type="PANTHER" id="PTHR36973:SF4">
    <property type="entry name" value="NODULATION PROTEIN"/>
    <property type="match status" value="1"/>
</dbReference>
<proteinExistence type="predicted"/>
<accession>A0ABT3IEP6</accession>
<gene>
    <name evidence="3" type="ORF">OL497_00850</name>
</gene>
<dbReference type="SUPFAM" id="SSF53335">
    <property type="entry name" value="S-adenosyl-L-methionine-dependent methyltransferases"/>
    <property type="match status" value="1"/>
</dbReference>
<organism evidence="3 4">
    <name type="scientific">Chitinophaga nivalis</name>
    <dbReference type="NCBI Taxonomy" id="2991709"/>
    <lineage>
        <taxon>Bacteria</taxon>
        <taxon>Pseudomonadati</taxon>
        <taxon>Bacteroidota</taxon>
        <taxon>Chitinophagia</taxon>
        <taxon>Chitinophagales</taxon>
        <taxon>Chitinophagaceae</taxon>
        <taxon>Chitinophaga</taxon>
    </lineage>
</organism>
<dbReference type="EMBL" id="JAPDNS010000001">
    <property type="protein sequence ID" value="MCW3482428.1"/>
    <property type="molecule type" value="Genomic_DNA"/>
</dbReference>
<evidence type="ECO:0000313" key="3">
    <source>
        <dbReference type="EMBL" id="MCW3482428.1"/>
    </source>
</evidence>
<evidence type="ECO:0000259" key="2">
    <source>
        <dbReference type="Pfam" id="PF05050"/>
    </source>
</evidence>
<protein>
    <submittedName>
        <fullName evidence="3">FkbM family methyltransferase</fullName>
    </submittedName>
</protein>
<feature type="transmembrane region" description="Helical" evidence="1">
    <location>
        <begin position="12"/>
        <end position="29"/>
    </location>
</feature>
<dbReference type="InterPro" id="IPR053188">
    <property type="entry name" value="FkbM_Methyltransferase"/>
</dbReference>
<dbReference type="InterPro" id="IPR029063">
    <property type="entry name" value="SAM-dependent_MTases_sf"/>
</dbReference>
<keyword evidence="3" id="KW-0808">Transferase</keyword>
<keyword evidence="1" id="KW-0812">Transmembrane</keyword>
<evidence type="ECO:0000256" key="1">
    <source>
        <dbReference type="SAM" id="Phobius"/>
    </source>
</evidence>
<dbReference type="Gene3D" id="3.40.50.150">
    <property type="entry name" value="Vaccinia Virus protein VP39"/>
    <property type="match status" value="1"/>
</dbReference>
<feature type="domain" description="Methyltransferase FkbM" evidence="2">
    <location>
        <begin position="69"/>
        <end position="234"/>
    </location>
</feature>
<dbReference type="InterPro" id="IPR006342">
    <property type="entry name" value="FkbM_mtfrase"/>
</dbReference>
<dbReference type="PANTHER" id="PTHR36973">
    <property type="entry name" value="SLL1456 PROTEIN-RELATED"/>
    <property type="match status" value="1"/>
</dbReference>
<dbReference type="NCBIfam" id="TIGR01444">
    <property type="entry name" value="fkbM_fam"/>
    <property type="match status" value="1"/>
</dbReference>
<dbReference type="GO" id="GO:0032259">
    <property type="term" value="P:methylation"/>
    <property type="evidence" value="ECO:0007669"/>
    <property type="project" value="UniProtKB-KW"/>
</dbReference>
<keyword evidence="3" id="KW-0489">Methyltransferase</keyword>
<dbReference type="Pfam" id="PF05050">
    <property type="entry name" value="Methyltransf_21"/>
    <property type="match status" value="1"/>
</dbReference>
<keyword evidence="4" id="KW-1185">Reference proteome</keyword>
<name>A0ABT3IEP6_9BACT</name>
<keyword evidence="1" id="KW-1133">Transmembrane helix</keyword>
<dbReference type="GO" id="GO:0008168">
    <property type="term" value="F:methyltransferase activity"/>
    <property type="evidence" value="ECO:0007669"/>
    <property type="project" value="UniProtKB-KW"/>
</dbReference>
<reference evidence="3 4" key="1">
    <citation type="submission" date="2022-10" db="EMBL/GenBank/DDBJ databases">
        <title>Chitinophaga nivalis PC15 sp. nov., isolated from Pyeongchang county, South Korea.</title>
        <authorList>
            <person name="Trinh H.N."/>
        </authorList>
    </citation>
    <scope>NUCLEOTIDE SEQUENCE [LARGE SCALE GENOMIC DNA]</scope>
    <source>
        <strain evidence="3 4">PC14</strain>
    </source>
</reference>
<evidence type="ECO:0000313" key="4">
    <source>
        <dbReference type="Proteomes" id="UP001207742"/>
    </source>
</evidence>
<dbReference type="RefSeq" id="WP_264726811.1">
    <property type="nucleotide sequence ID" value="NZ_JAPDNR010000001.1"/>
</dbReference>
<sequence length="275" mass="30749">MNTLARSAKRVYVFLFVRKAFYSFHLLFYKLSMFGLGIRNHENEVVSGEKAFIRYLINRGKLSSGAILDIGANVGNYSIMLRNNKIRLPIYAFEPHPVAFRRLETAAAEYAFTAVPLGAGETRTTAAIYDYQGEGGSEHASMYKGVIEELHKGQAEAVAIELTTIDAFVAAHNISRIALLKIDTEGHELSVLKGAQECIRKGMAEAIQIEFNEMNVISRTFFKDIIDLLPGYDFYRLLPDGLKALGKYNTTGFEIFLFQNVVALKKETEGIRTAV</sequence>